<keyword evidence="5" id="KW-1185">Reference proteome</keyword>
<dbReference type="EMBL" id="CAXDID020000518">
    <property type="protein sequence ID" value="CAL6099304.1"/>
    <property type="molecule type" value="Genomic_DNA"/>
</dbReference>
<dbReference type="PANTHER" id="PTHR46652">
    <property type="entry name" value="LEUCINE-RICH REPEAT AND IQ DOMAIN-CONTAINING PROTEIN 1-RELATED"/>
    <property type="match status" value="1"/>
</dbReference>
<dbReference type="PROSITE" id="PS51450">
    <property type="entry name" value="LRR"/>
    <property type="match status" value="2"/>
</dbReference>
<proteinExistence type="predicted"/>
<name>A0AA86UQE9_9EUKA</name>
<dbReference type="AlphaFoldDB" id="A0AA86UQE9"/>
<dbReference type="Proteomes" id="UP001642409">
    <property type="component" value="Unassembled WGS sequence"/>
</dbReference>
<gene>
    <name evidence="3" type="ORF">HINF_LOCUS55275</name>
    <name evidence="4" type="ORF">HINF_LOCUS70017</name>
</gene>
<protein>
    <submittedName>
        <fullName evidence="3">Leucine-rich repeat domain-containing protein</fullName>
    </submittedName>
    <submittedName>
        <fullName evidence="4">Leucine-rich_repeat domain-containing protein</fullName>
    </submittedName>
</protein>
<sequence length="287" mass="33520">MIQKYKNDVKEKTLQIFNDEDLFSIKFVEHLIVNELSIVYCSIKLDFVPNQLSILVAFKCGIEEVGTLGNNLQKLYLNQNKLKDVKFAQFSQLKVLQFDDNNVSDLQPLNALFQLEELSFYRNKVSNLSPLTKLHKLTKFQAGQNYIIDITPLKTLYNLQIIELNKNQIIHIDALEKLNQLYELDLRENLIVDLKPIYNHLNRKQYIIKLQTKPTKHQIFISNKLKAIQNACSIKYKFSQQSKLIKLDVNQTRQIINSNIEGIIINLASQTNIMLNLLRNRDQDVEQ</sequence>
<evidence type="ECO:0000313" key="4">
    <source>
        <dbReference type="EMBL" id="CAL6099304.1"/>
    </source>
</evidence>
<evidence type="ECO:0000313" key="3">
    <source>
        <dbReference type="EMBL" id="CAI9967630.1"/>
    </source>
</evidence>
<accession>A0AA86UQE9</accession>
<evidence type="ECO:0000313" key="5">
    <source>
        <dbReference type="Proteomes" id="UP001642409"/>
    </source>
</evidence>
<dbReference type="SUPFAM" id="SSF52058">
    <property type="entry name" value="L domain-like"/>
    <property type="match status" value="1"/>
</dbReference>
<dbReference type="InterPro" id="IPR050836">
    <property type="entry name" value="SDS22/Internalin_LRR"/>
</dbReference>
<dbReference type="InterPro" id="IPR001611">
    <property type="entry name" value="Leu-rich_rpt"/>
</dbReference>
<evidence type="ECO:0000256" key="1">
    <source>
        <dbReference type="ARBA" id="ARBA00022614"/>
    </source>
</evidence>
<reference evidence="3" key="1">
    <citation type="submission" date="2023-06" db="EMBL/GenBank/DDBJ databases">
        <authorList>
            <person name="Kurt Z."/>
        </authorList>
    </citation>
    <scope>NUCLEOTIDE SEQUENCE</scope>
</reference>
<comment type="caution">
    <text evidence="3">The sequence shown here is derived from an EMBL/GenBank/DDBJ whole genome shotgun (WGS) entry which is preliminary data.</text>
</comment>
<keyword evidence="1" id="KW-0433">Leucine-rich repeat</keyword>
<dbReference type="InterPro" id="IPR032675">
    <property type="entry name" value="LRR_dom_sf"/>
</dbReference>
<reference evidence="4 5" key="2">
    <citation type="submission" date="2024-07" db="EMBL/GenBank/DDBJ databases">
        <authorList>
            <person name="Akdeniz Z."/>
        </authorList>
    </citation>
    <scope>NUCLEOTIDE SEQUENCE [LARGE SCALE GENOMIC DNA]</scope>
</reference>
<dbReference type="EMBL" id="CATOUU010001027">
    <property type="protein sequence ID" value="CAI9967630.1"/>
    <property type="molecule type" value="Genomic_DNA"/>
</dbReference>
<organism evidence="3">
    <name type="scientific">Hexamita inflata</name>
    <dbReference type="NCBI Taxonomy" id="28002"/>
    <lineage>
        <taxon>Eukaryota</taxon>
        <taxon>Metamonada</taxon>
        <taxon>Diplomonadida</taxon>
        <taxon>Hexamitidae</taxon>
        <taxon>Hexamitinae</taxon>
        <taxon>Hexamita</taxon>
    </lineage>
</organism>
<keyword evidence="2" id="KW-0677">Repeat</keyword>
<evidence type="ECO:0000256" key="2">
    <source>
        <dbReference type="ARBA" id="ARBA00022737"/>
    </source>
</evidence>
<dbReference type="Gene3D" id="3.80.10.10">
    <property type="entry name" value="Ribonuclease Inhibitor"/>
    <property type="match status" value="1"/>
</dbReference>
<dbReference type="PANTHER" id="PTHR46652:SF3">
    <property type="entry name" value="LEUCINE-RICH REPEAT-CONTAINING PROTEIN 9"/>
    <property type="match status" value="1"/>
</dbReference>